<name>A0A1G4VXA6_9MYCO</name>
<organism evidence="6 7">
    <name type="scientific">Mycolicibacterium fluoranthenivorans</name>
    <dbReference type="NCBI Taxonomy" id="258505"/>
    <lineage>
        <taxon>Bacteria</taxon>
        <taxon>Bacillati</taxon>
        <taxon>Actinomycetota</taxon>
        <taxon>Actinomycetes</taxon>
        <taxon>Mycobacteriales</taxon>
        <taxon>Mycobacteriaceae</taxon>
        <taxon>Mycolicibacterium</taxon>
    </lineage>
</organism>
<dbReference type="Gene3D" id="1.10.580.10">
    <property type="entry name" value="Citrate Synthase, domain 1"/>
    <property type="match status" value="1"/>
</dbReference>
<proteinExistence type="inferred from homology"/>
<dbReference type="InterPro" id="IPR036969">
    <property type="entry name" value="Citrate_synthase_sf"/>
</dbReference>
<evidence type="ECO:0000256" key="1">
    <source>
        <dbReference type="ARBA" id="ARBA00005163"/>
    </source>
</evidence>
<comment type="similarity">
    <text evidence="2">Belongs to the citrate synthase family.</text>
</comment>
<dbReference type="Gene3D" id="1.10.230.10">
    <property type="entry name" value="Cytochrome P450-Terp, domain 2"/>
    <property type="match status" value="1"/>
</dbReference>
<evidence type="ECO:0000259" key="5">
    <source>
        <dbReference type="Pfam" id="PF12728"/>
    </source>
</evidence>
<accession>A0A1G4VXA6</accession>
<dbReference type="InterPro" id="IPR016142">
    <property type="entry name" value="Citrate_synth-like_lrg_a-sub"/>
</dbReference>
<feature type="domain" description="Helix-turn-helix" evidence="5">
    <location>
        <begin position="22"/>
        <end position="55"/>
    </location>
</feature>
<dbReference type="PRINTS" id="PR00143">
    <property type="entry name" value="CITRTSNTHASE"/>
</dbReference>
<evidence type="ECO:0000256" key="4">
    <source>
        <dbReference type="ARBA" id="ARBA00022679"/>
    </source>
</evidence>
<dbReference type="AlphaFoldDB" id="A0A1G4VXA6"/>
<dbReference type="Pfam" id="PF00285">
    <property type="entry name" value="Citrate_synt"/>
    <property type="match status" value="1"/>
</dbReference>
<protein>
    <recommendedName>
        <fullName evidence="3">citrate synthase (unknown stereospecificity)</fullName>
        <ecNumber evidence="3">2.3.3.16</ecNumber>
    </recommendedName>
</protein>
<reference evidence="7" key="1">
    <citation type="submission" date="2016-10" db="EMBL/GenBank/DDBJ databases">
        <authorList>
            <person name="Varghese N."/>
            <person name="Submissions S."/>
        </authorList>
    </citation>
    <scope>NUCLEOTIDE SEQUENCE [LARGE SCALE GENOMIC DNA]</scope>
    <source>
        <strain evidence="7">UNC267MFSha1.1M11</strain>
    </source>
</reference>
<dbReference type="UniPathway" id="UPA00223"/>
<sequence length="405" mass="43096">MAPPRRHTRRWPAAIDHDGHDYLTTAQVAKVLGIKPESVYAYVSRGRLHSVRIEGVRGSVFAVDEVESLTRDGARPRPPAGAVERIRTQITSLSGDELCYRGRPARELVTADFLDVARLLWEHEVPPQHPPLDQDATAHLRAALPSTATRLDAVRIAVDLAGAADPMRYQRTPEAVTTKAMQILEAVATALPPGSSSVGTGSYAKRLWPKLSPLSPTPRRVAVLNAALVLLADHDLAASTVAARVAASARAGVYSVVAAGLATLDGPMHGGAATAAYRYLLGAVDDPVGAVAASLRAGERIPGTGHRIYRDHDPRAGALLGLLERAGGGERVRAAVDTIAASTDFVNSDLALAAMAVQFRMPADAPETVFGIARIVGWVAHALEEYEEPMLRFRPEGVYVGKRSG</sequence>
<dbReference type="Proteomes" id="UP000199707">
    <property type="component" value="Unassembled WGS sequence"/>
</dbReference>
<dbReference type="GO" id="GO:0005975">
    <property type="term" value="P:carbohydrate metabolic process"/>
    <property type="evidence" value="ECO:0007669"/>
    <property type="project" value="TreeGrafter"/>
</dbReference>
<gene>
    <name evidence="6" type="ORF">SAMN02799620_01888</name>
</gene>
<keyword evidence="4" id="KW-0808">Transferase</keyword>
<dbReference type="Pfam" id="PF12728">
    <property type="entry name" value="HTH_17"/>
    <property type="match status" value="1"/>
</dbReference>
<evidence type="ECO:0000256" key="3">
    <source>
        <dbReference type="ARBA" id="ARBA00012972"/>
    </source>
</evidence>
<dbReference type="SUPFAM" id="SSF48256">
    <property type="entry name" value="Citrate synthase"/>
    <property type="match status" value="1"/>
</dbReference>
<dbReference type="PANTHER" id="PTHR11739:SF4">
    <property type="entry name" value="CITRATE SYNTHASE, PEROXISOMAL"/>
    <property type="match status" value="1"/>
</dbReference>
<comment type="pathway">
    <text evidence="1">Carbohydrate metabolism; tricarboxylic acid cycle.</text>
</comment>
<dbReference type="InterPro" id="IPR041657">
    <property type="entry name" value="HTH_17"/>
</dbReference>
<dbReference type="PANTHER" id="PTHR11739">
    <property type="entry name" value="CITRATE SYNTHASE"/>
    <property type="match status" value="1"/>
</dbReference>
<evidence type="ECO:0000313" key="6">
    <source>
        <dbReference type="EMBL" id="SCX13302.1"/>
    </source>
</evidence>
<dbReference type="EMBL" id="FMUB01000003">
    <property type="protein sequence ID" value="SCX13302.1"/>
    <property type="molecule type" value="Genomic_DNA"/>
</dbReference>
<dbReference type="GO" id="GO:0006099">
    <property type="term" value="P:tricarboxylic acid cycle"/>
    <property type="evidence" value="ECO:0007669"/>
    <property type="project" value="UniProtKB-UniPathway"/>
</dbReference>
<evidence type="ECO:0000313" key="7">
    <source>
        <dbReference type="Proteomes" id="UP000199707"/>
    </source>
</evidence>
<dbReference type="EC" id="2.3.3.16" evidence="3"/>
<evidence type="ECO:0000256" key="2">
    <source>
        <dbReference type="ARBA" id="ARBA00010566"/>
    </source>
</evidence>
<dbReference type="GO" id="GO:0036440">
    <property type="term" value="F:citrate synthase activity"/>
    <property type="evidence" value="ECO:0007669"/>
    <property type="project" value="UniProtKB-EC"/>
</dbReference>
<dbReference type="RefSeq" id="WP_090355963.1">
    <property type="nucleotide sequence ID" value="NZ_FMUB01000003.1"/>
</dbReference>
<dbReference type="GO" id="GO:0005829">
    <property type="term" value="C:cytosol"/>
    <property type="evidence" value="ECO:0007669"/>
    <property type="project" value="TreeGrafter"/>
</dbReference>
<dbReference type="InterPro" id="IPR002020">
    <property type="entry name" value="Citrate_synthase"/>
</dbReference>
<dbReference type="STRING" id="1502745.SAMN02799620_01888"/>
<dbReference type="InterPro" id="IPR016143">
    <property type="entry name" value="Citrate_synth-like_sm_a-sub"/>
</dbReference>